<dbReference type="Proteomes" id="UP000786693">
    <property type="component" value="Unassembled WGS sequence"/>
</dbReference>
<organism evidence="2 3">
    <name type="scientific">Jannaschia pagri</name>
    <dbReference type="NCBI Taxonomy" id="2829797"/>
    <lineage>
        <taxon>Bacteria</taxon>
        <taxon>Pseudomonadati</taxon>
        <taxon>Pseudomonadota</taxon>
        <taxon>Alphaproteobacteria</taxon>
        <taxon>Rhodobacterales</taxon>
        <taxon>Roseobacteraceae</taxon>
        <taxon>Jannaschia</taxon>
    </lineage>
</organism>
<evidence type="ECO:0000313" key="2">
    <source>
        <dbReference type="EMBL" id="GIT95534.1"/>
    </source>
</evidence>
<evidence type="ECO:0000256" key="1">
    <source>
        <dbReference type="SAM" id="MobiDB-lite"/>
    </source>
</evidence>
<proteinExistence type="predicted"/>
<feature type="region of interest" description="Disordered" evidence="1">
    <location>
        <begin position="76"/>
        <end position="115"/>
    </location>
</feature>
<feature type="compositionally biased region" description="Basic residues" evidence="1">
    <location>
        <begin position="106"/>
        <end position="115"/>
    </location>
</feature>
<name>A0ABQ4NMS2_9RHOB</name>
<keyword evidence="3" id="KW-1185">Reference proteome</keyword>
<evidence type="ECO:0008006" key="4">
    <source>
        <dbReference type="Google" id="ProtNLM"/>
    </source>
</evidence>
<evidence type="ECO:0000313" key="3">
    <source>
        <dbReference type="Proteomes" id="UP000786693"/>
    </source>
</evidence>
<feature type="compositionally biased region" description="Polar residues" evidence="1">
    <location>
        <begin position="88"/>
        <end position="99"/>
    </location>
</feature>
<comment type="caution">
    <text evidence="2">The sequence shown here is derived from an EMBL/GenBank/DDBJ whole genome shotgun (WGS) entry which is preliminary data.</text>
</comment>
<sequence length="115" mass="12207">MAETDKSDSSQILGLGKTPAQWVEVMSGMGIDISERTLRERANDTGAFYRLGRTMLITPAQIDKIFEGGQACRSKSTRGVASSGLRAGSSTTAGQSQAHTGEALRHLQKRAHGTG</sequence>
<accession>A0ABQ4NMS2</accession>
<protein>
    <recommendedName>
        <fullName evidence="4">DNA-binding protein</fullName>
    </recommendedName>
</protein>
<gene>
    <name evidence="2" type="ORF">JANAI62_21570</name>
</gene>
<dbReference type="EMBL" id="BPFH01000003">
    <property type="protein sequence ID" value="GIT95534.1"/>
    <property type="molecule type" value="Genomic_DNA"/>
</dbReference>
<reference evidence="2 3" key="1">
    <citation type="submission" date="2021-05" db="EMBL/GenBank/DDBJ databases">
        <title>Bacteria Genome sequencing.</title>
        <authorList>
            <person name="Takabe Y."/>
            <person name="Nakajima Y."/>
            <person name="Suzuki S."/>
            <person name="Shiozaki T."/>
        </authorList>
    </citation>
    <scope>NUCLEOTIDE SEQUENCE [LARGE SCALE GENOMIC DNA]</scope>
    <source>
        <strain evidence="2 3">AI_62</strain>
    </source>
</reference>